<comment type="caution">
    <text evidence="3">The sequence shown here is derived from an EMBL/GenBank/DDBJ whole genome shotgun (WGS) entry which is preliminary data.</text>
</comment>
<evidence type="ECO:0000313" key="3">
    <source>
        <dbReference type="EMBL" id="KJV37178.1"/>
    </source>
</evidence>
<evidence type="ECO:0000256" key="2">
    <source>
        <dbReference type="SAM" id="SignalP"/>
    </source>
</evidence>
<dbReference type="Proteomes" id="UP000033651">
    <property type="component" value="Unassembled WGS sequence"/>
</dbReference>
<keyword evidence="4" id="KW-1185">Reference proteome</keyword>
<dbReference type="PATRIC" id="fig|345309.4.peg.1297"/>
<feature type="region of interest" description="Disordered" evidence="1">
    <location>
        <begin position="78"/>
        <end position="106"/>
    </location>
</feature>
<evidence type="ECO:0000313" key="4">
    <source>
        <dbReference type="Proteomes" id="UP000033651"/>
    </source>
</evidence>
<feature type="signal peptide" evidence="2">
    <location>
        <begin position="1"/>
        <end position="23"/>
    </location>
</feature>
<proteinExistence type="predicted"/>
<organism evidence="3 4">
    <name type="scientific">Luteibacter yeojuensis</name>
    <dbReference type="NCBI Taxonomy" id="345309"/>
    <lineage>
        <taxon>Bacteria</taxon>
        <taxon>Pseudomonadati</taxon>
        <taxon>Pseudomonadota</taxon>
        <taxon>Gammaproteobacteria</taxon>
        <taxon>Lysobacterales</taxon>
        <taxon>Rhodanobacteraceae</taxon>
        <taxon>Luteibacter</taxon>
    </lineage>
</organism>
<evidence type="ECO:0000256" key="1">
    <source>
        <dbReference type="SAM" id="MobiDB-lite"/>
    </source>
</evidence>
<feature type="chain" id="PRO_5002463302" evidence="2">
    <location>
        <begin position="24"/>
        <end position="106"/>
    </location>
</feature>
<dbReference type="PROSITE" id="PS51257">
    <property type="entry name" value="PROKAR_LIPOPROTEIN"/>
    <property type="match status" value="1"/>
</dbReference>
<reference evidence="3 4" key="1">
    <citation type="submission" date="2015-03" db="EMBL/GenBank/DDBJ databases">
        <title>Draft genome sequence of Luteibacter yeojuensis strain SU11.</title>
        <authorList>
            <person name="Sulaiman J."/>
            <person name="Priya K."/>
            <person name="Chan K.-G."/>
        </authorList>
    </citation>
    <scope>NUCLEOTIDE SEQUENCE [LARGE SCALE GENOMIC DNA]</scope>
    <source>
        <strain evidence="3 4">SU11</strain>
    </source>
</reference>
<protein>
    <submittedName>
        <fullName evidence="3">Uncharacterized protein</fullName>
    </submittedName>
</protein>
<dbReference type="EMBL" id="JZRB01000002">
    <property type="protein sequence ID" value="KJV37178.1"/>
    <property type="molecule type" value="Genomic_DNA"/>
</dbReference>
<dbReference type="AlphaFoldDB" id="A0A0F3L131"/>
<accession>A0A0F3L131</accession>
<name>A0A0F3L131_9GAMM</name>
<sequence length="106" mass="11096">MRRAASTCFVLFALFIACASVQATPCDAPLEHAVHATLAIDDTAAGDAIDPAPSIEDNTLSLDDTFDVPPQHVMPLGKALAAHPPAPPPPPHAHHHSFELRPPIAA</sequence>
<keyword evidence="2" id="KW-0732">Signal</keyword>
<gene>
    <name evidence="3" type="ORF">VI08_01215</name>
</gene>